<dbReference type="EMBL" id="CP054614">
    <property type="protein sequence ID" value="QKS58170.1"/>
    <property type="molecule type" value="Genomic_DNA"/>
</dbReference>
<reference evidence="2 4" key="1">
    <citation type="submission" date="2018-06" db="EMBL/GenBank/DDBJ databases">
        <title>Genomic Encyclopedia of Type Strains, Phase III (KMG-III): the genomes of soil and plant-associated and newly described type strains.</title>
        <authorList>
            <person name="Whitman W."/>
        </authorList>
    </citation>
    <scope>NUCLEOTIDE SEQUENCE [LARGE SCALE GENOMIC DNA]</scope>
    <source>
        <strain evidence="2 4">CECT 7022</strain>
    </source>
</reference>
<keyword evidence="5" id="KW-1185">Reference proteome</keyword>
<dbReference type="AlphaFoldDB" id="A0A2V4VAP4"/>
<dbReference type="Proteomes" id="UP000509327">
    <property type="component" value="Chromosome"/>
</dbReference>
<evidence type="ECO:0000313" key="2">
    <source>
        <dbReference type="EMBL" id="PYE41870.1"/>
    </source>
</evidence>
<feature type="compositionally biased region" description="Basic and acidic residues" evidence="1">
    <location>
        <begin position="44"/>
        <end position="57"/>
    </location>
</feature>
<gene>
    <name evidence="2" type="ORF">DFQ00_1482</name>
    <name evidence="3" type="ORF">HUB98_19245</name>
</gene>
<name>A0A2V4VAP4_PAEBA</name>
<organism evidence="2 4">
    <name type="scientific">Paenibacillus barcinonensis</name>
    <dbReference type="NCBI Taxonomy" id="198119"/>
    <lineage>
        <taxon>Bacteria</taxon>
        <taxon>Bacillati</taxon>
        <taxon>Bacillota</taxon>
        <taxon>Bacilli</taxon>
        <taxon>Bacillales</taxon>
        <taxon>Paenibacillaceae</taxon>
        <taxon>Paenibacillus</taxon>
    </lineage>
</organism>
<reference evidence="3 5" key="2">
    <citation type="submission" date="2020-06" db="EMBL/GenBank/DDBJ databases">
        <title>Complete genome of Paenibacillus barcinonensis KACC11450.</title>
        <authorList>
            <person name="Kim M."/>
            <person name="Park Y.-J."/>
            <person name="Shin J.-H."/>
        </authorList>
    </citation>
    <scope>NUCLEOTIDE SEQUENCE [LARGE SCALE GENOMIC DNA]</scope>
    <source>
        <strain evidence="3 5">KACC11450</strain>
    </source>
</reference>
<feature type="region of interest" description="Disordered" evidence="1">
    <location>
        <begin position="32"/>
        <end position="81"/>
    </location>
</feature>
<accession>A0A2V4VAP4</accession>
<dbReference type="EMBL" id="QJSW01000048">
    <property type="protein sequence ID" value="PYE41870.1"/>
    <property type="molecule type" value="Genomic_DNA"/>
</dbReference>
<proteinExistence type="predicted"/>
<evidence type="ECO:0000313" key="4">
    <source>
        <dbReference type="Proteomes" id="UP000247790"/>
    </source>
</evidence>
<sequence>MAIIQHFDTKGNPLNGIDGFTDKEMKLEKGKDYTFPHTAPGEKYTYEGHKKSTREMPKVTGGSRTGGDPVGFKYDGTFPNY</sequence>
<evidence type="ECO:0000313" key="3">
    <source>
        <dbReference type="EMBL" id="QKS58170.1"/>
    </source>
</evidence>
<dbReference type="Proteomes" id="UP000247790">
    <property type="component" value="Unassembled WGS sequence"/>
</dbReference>
<protein>
    <submittedName>
        <fullName evidence="2">Uncharacterized protein</fullName>
    </submittedName>
</protein>
<evidence type="ECO:0000256" key="1">
    <source>
        <dbReference type="SAM" id="MobiDB-lite"/>
    </source>
</evidence>
<dbReference type="RefSeq" id="WP_110899747.1">
    <property type="nucleotide sequence ID" value="NZ_CP054614.1"/>
</dbReference>
<evidence type="ECO:0000313" key="5">
    <source>
        <dbReference type="Proteomes" id="UP000509327"/>
    </source>
</evidence>